<dbReference type="OrthoDB" id="9778910at2"/>
<evidence type="ECO:0000313" key="10">
    <source>
        <dbReference type="Proteomes" id="UP000030466"/>
    </source>
</evidence>
<feature type="domain" description="ABC transmembrane type-1" evidence="8">
    <location>
        <begin position="95"/>
        <end position="324"/>
    </location>
</feature>
<dbReference type="Pfam" id="PF00528">
    <property type="entry name" value="BPD_transp_1"/>
    <property type="match status" value="1"/>
</dbReference>
<dbReference type="Proteomes" id="UP000030466">
    <property type="component" value="Unassembled WGS sequence"/>
</dbReference>
<dbReference type="PANTHER" id="PTHR43163">
    <property type="entry name" value="DIPEPTIDE TRANSPORT SYSTEM PERMEASE PROTEIN DPPB-RELATED"/>
    <property type="match status" value="1"/>
</dbReference>
<reference evidence="9 10" key="1">
    <citation type="journal article" date="2003" name="Int. J. Syst. Evol. Microbiol.">
        <title>Kocuria polaris sp. nov., an orange-pigmented psychrophilic bacterium isolated from an Antarctic cyanobacterial mat sample.</title>
        <authorList>
            <person name="Reddy G.S."/>
            <person name="Prakash J.S."/>
            <person name="Prabahar V."/>
            <person name="Matsumoto G.I."/>
            <person name="Stackebrandt E."/>
            <person name="Shivaji S."/>
        </authorList>
    </citation>
    <scope>NUCLEOTIDE SEQUENCE [LARGE SCALE GENOMIC DNA]</scope>
    <source>
        <strain evidence="9 10">CMS 76or</strain>
    </source>
</reference>
<feature type="transmembrane region" description="Helical" evidence="7">
    <location>
        <begin position="133"/>
        <end position="155"/>
    </location>
</feature>
<keyword evidence="2 7" id="KW-0813">Transport</keyword>
<evidence type="ECO:0000256" key="4">
    <source>
        <dbReference type="ARBA" id="ARBA00022692"/>
    </source>
</evidence>
<dbReference type="InterPro" id="IPR000515">
    <property type="entry name" value="MetI-like"/>
</dbReference>
<accession>A0A0A6VWH3</accession>
<dbReference type="SUPFAM" id="SSF161098">
    <property type="entry name" value="MetI-like"/>
    <property type="match status" value="1"/>
</dbReference>
<comment type="caution">
    <text evidence="9">The sequence shown here is derived from an EMBL/GenBank/DDBJ whole genome shotgun (WGS) entry which is preliminary data.</text>
</comment>
<dbReference type="PROSITE" id="PS50928">
    <property type="entry name" value="ABC_TM1"/>
    <property type="match status" value="1"/>
</dbReference>
<dbReference type="GO" id="GO:0005886">
    <property type="term" value="C:plasma membrane"/>
    <property type="evidence" value="ECO:0007669"/>
    <property type="project" value="UniProtKB-SubCell"/>
</dbReference>
<evidence type="ECO:0000256" key="5">
    <source>
        <dbReference type="ARBA" id="ARBA00022989"/>
    </source>
</evidence>
<keyword evidence="3" id="KW-1003">Cell membrane</keyword>
<dbReference type="AlphaFoldDB" id="A0A0A6VWH3"/>
<dbReference type="RefSeq" id="WP_035923373.1">
    <property type="nucleotide sequence ID" value="NZ_JSUH01000001.1"/>
</dbReference>
<name>A0A0A6VWH3_KOCRO</name>
<keyword evidence="6 7" id="KW-0472">Membrane</keyword>
<evidence type="ECO:0000256" key="2">
    <source>
        <dbReference type="ARBA" id="ARBA00022448"/>
    </source>
</evidence>
<dbReference type="CDD" id="cd06261">
    <property type="entry name" value="TM_PBP2"/>
    <property type="match status" value="1"/>
</dbReference>
<dbReference type="Gene3D" id="1.10.3720.10">
    <property type="entry name" value="MetI-like"/>
    <property type="match status" value="1"/>
</dbReference>
<feature type="transmembrane region" description="Helical" evidence="7">
    <location>
        <begin position="255"/>
        <end position="281"/>
    </location>
</feature>
<evidence type="ECO:0000256" key="3">
    <source>
        <dbReference type="ARBA" id="ARBA00022475"/>
    </source>
</evidence>
<dbReference type="PANTHER" id="PTHR43163:SF6">
    <property type="entry name" value="DIPEPTIDE TRANSPORT SYSTEM PERMEASE PROTEIN DPPB-RELATED"/>
    <property type="match status" value="1"/>
</dbReference>
<keyword evidence="4 7" id="KW-0812">Transmembrane</keyword>
<feature type="transmembrane region" description="Helical" evidence="7">
    <location>
        <begin position="301"/>
        <end position="320"/>
    </location>
</feature>
<comment type="subcellular location">
    <subcellularLocation>
        <location evidence="1 7">Cell membrane</location>
        <topology evidence="1 7">Multi-pass membrane protein</topology>
    </subcellularLocation>
</comment>
<keyword evidence="5 7" id="KW-1133">Transmembrane helix</keyword>
<evidence type="ECO:0000256" key="7">
    <source>
        <dbReference type="RuleBase" id="RU363032"/>
    </source>
</evidence>
<proteinExistence type="inferred from homology"/>
<dbReference type="GO" id="GO:0055085">
    <property type="term" value="P:transmembrane transport"/>
    <property type="evidence" value="ECO:0007669"/>
    <property type="project" value="InterPro"/>
</dbReference>
<gene>
    <name evidence="9" type="ORF">GY22_00825</name>
</gene>
<dbReference type="Pfam" id="PF19300">
    <property type="entry name" value="BPD_transp_1_N"/>
    <property type="match status" value="1"/>
</dbReference>
<evidence type="ECO:0000256" key="6">
    <source>
        <dbReference type="ARBA" id="ARBA00023136"/>
    </source>
</evidence>
<keyword evidence="10" id="KW-1185">Reference proteome</keyword>
<protein>
    <submittedName>
        <fullName evidence="9">Peptide ABC transporter permease</fullName>
    </submittedName>
</protein>
<dbReference type="InterPro" id="IPR035906">
    <property type="entry name" value="MetI-like_sf"/>
</dbReference>
<dbReference type="InterPro" id="IPR045621">
    <property type="entry name" value="BPD_transp_1_N"/>
</dbReference>
<organism evidence="9 10">
    <name type="scientific">Kocuria rosea subsp. polaris</name>
    <dbReference type="NCBI Taxonomy" id="136273"/>
    <lineage>
        <taxon>Bacteria</taxon>
        <taxon>Bacillati</taxon>
        <taxon>Actinomycetota</taxon>
        <taxon>Actinomycetes</taxon>
        <taxon>Micrococcales</taxon>
        <taxon>Micrococcaceae</taxon>
        <taxon>Kocuria</taxon>
    </lineage>
</organism>
<evidence type="ECO:0000256" key="1">
    <source>
        <dbReference type="ARBA" id="ARBA00004651"/>
    </source>
</evidence>
<dbReference type="EMBL" id="JSUH01000001">
    <property type="protein sequence ID" value="KHD98936.1"/>
    <property type="molecule type" value="Genomic_DNA"/>
</dbReference>
<sequence>MLRVIGKRLALLVPTLLGLSVLLFAWVRALPGGPATALLGDKATPEAVARINEVYGFDRPLLEQYVVYTGQLLRGDFGASIVTGRPVVEEFLTRFPATLELSLVALVFAVGIGVPLGYVAARHRGRLLDHSSVVLSLLGVTVPVFFLAFILKWLLAIQVPLFPADGRQDPRIDATHHTNFFVLDGVLTGEWDAAWDALLHLVLPGVALGTIPLAIIVRITRASVLEVQSADYVRTARAKGLTRGLIRGRYILRNAMLPVVTTIGLQTGLLISGAVLTETVFAFNGIGRFLRDAIFTLDYPVLQGFIIFIALAYSLINLLVDISYSLIDPRVRVQ</sequence>
<evidence type="ECO:0000313" key="9">
    <source>
        <dbReference type="EMBL" id="KHD98936.1"/>
    </source>
</evidence>
<evidence type="ECO:0000259" key="8">
    <source>
        <dbReference type="PROSITE" id="PS50928"/>
    </source>
</evidence>
<feature type="transmembrane region" description="Helical" evidence="7">
    <location>
        <begin position="197"/>
        <end position="217"/>
    </location>
</feature>
<feature type="transmembrane region" description="Helical" evidence="7">
    <location>
        <begin position="101"/>
        <end position="121"/>
    </location>
</feature>
<comment type="similarity">
    <text evidence="7">Belongs to the binding-protein-dependent transport system permease family.</text>
</comment>
<dbReference type="GeneID" id="64348520"/>